<keyword evidence="1" id="KW-0472">Membrane</keyword>
<keyword evidence="1" id="KW-0812">Transmembrane</keyword>
<name>A0ABX5FVA5_9BACL</name>
<evidence type="ECO:0000313" key="3">
    <source>
        <dbReference type="Proteomes" id="UP000241645"/>
    </source>
</evidence>
<reference evidence="2 3" key="1">
    <citation type="submission" date="2018-03" db="EMBL/GenBank/DDBJ databases">
        <title>Brevisbacillus phylogenomics.</title>
        <authorList>
            <person name="Dunlap C."/>
        </authorList>
    </citation>
    <scope>NUCLEOTIDE SEQUENCE [LARGE SCALE GENOMIC DNA]</scope>
    <source>
        <strain evidence="2 3">NRRL B-41110</strain>
    </source>
</reference>
<dbReference type="Proteomes" id="UP000241645">
    <property type="component" value="Unassembled WGS sequence"/>
</dbReference>
<evidence type="ECO:0000313" key="2">
    <source>
        <dbReference type="EMBL" id="PSK14486.1"/>
    </source>
</evidence>
<feature type="transmembrane region" description="Helical" evidence="1">
    <location>
        <begin position="12"/>
        <end position="29"/>
    </location>
</feature>
<accession>A0ABX5FVA5</accession>
<keyword evidence="3" id="KW-1185">Reference proteome</keyword>
<dbReference type="GeneID" id="95749005"/>
<feature type="transmembrane region" description="Helical" evidence="1">
    <location>
        <begin position="56"/>
        <end position="77"/>
    </location>
</feature>
<organism evidence="2 3">
    <name type="scientific">Brevibacillus porteri</name>
    <dbReference type="NCBI Taxonomy" id="2126350"/>
    <lineage>
        <taxon>Bacteria</taxon>
        <taxon>Bacillati</taxon>
        <taxon>Bacillota</taxon>
        <taxon>Bacilli</taxon>
        <taxon>Bacillales</taxon>
        <taxon>Paenibacillaceae</taxon>
        <taxon>Brevibacillus</taxon>
    </lineage>
</organism>
<evidence type="ECO:0000256" key="1">
    <source>
        <dbReference type="SAM" id="Phobius"/>
    </source>
</evidence>
<dbReference type="EMBL" id="PXZO01000002">
    <property type="protein sequence ID" value="PSK14486.1"/>
    <property type="molecule type" value="Genomic_DNA"/>
</dbReference>
<feature type="transmembrane region" description="Helical" evidence="1">
    <location>
        <begin position="89"/>
        <end position="114"/>
    </location>
</feature>
<comment type="caution">
    <text evidence="2">The sequence shown here is derived from an EMBL/GenBank/DDBJ whole genome shotgun (WGS) entry which is preliminary data.</text>
</comment>
<keyword evidence="1" id="KW-1133">Transmembrane helix</keyword>
<gene>
    <name evidence="2" type="ORF">C7R92_02450</name>
</gene>
<feature type="transmembrane region" description="Helical" evidence="1">
    <location>
        <begin position="135"/>
        <end position="161"/>
    </location>
</feature>
<proteinExistence type="predicted"/>
<protein>
    <submittedName>
        <fullName evidence="2">Nitroreductase</fullName>
    </submittedName>
</protein>
<sequence>MLELSCILLEGALLSVVFLVILLVTLYYNPRIWLKDYPKDIQQAVKERTKKETRQFTYIGTLIMALVAVPFITSLYYTGDQVTFAGAFLHFYIVFTIVSLVDLLILDWFVFCWITPRFIIIPGSNGAKGYKDYRFHFIGFLKGAVIYVVLALILAVLRVLVAYF</sequence>
<dbReference type="RefSeq" id="WP_106833123.1">
    <property type="nucleotide sequence ID" value="NZ_JARMEW010000014.1"/>
</dbReference>